<dbReference type="PANTHER" id="PTHR43861">
    <property type="entry name" value="TRANS-ACONITATE 2-METHYLTRANSFERASE-RELATED"/>
    <property type="match status" value="1"/>
</dbReference>
<keyword evidence="1" id="KW-0489">Methyltransferase</keyword>
<dbReference type="Proteomes" id="UP000321807">
    <property type="component" value="Chromosome"/>
</dbReference>
<dbReference type="GO" id="GO:0008168">
    <property type="term" value="F:methyltransferase activity"/>
    <property type="evidence" value="ECO:0007669"/>
    <property type="project" value="UniProtKB-KW"/>
</dbReference>
<dbReference type="AlphaFoldDB" id="A0A5B9E0N6"/>
<evidence type="ECO:0000313" key="2">
    <source>
        <dbReference type="Proteomes" id="UP000321807"/>
    </source>
</evidence>
<name>A0A5B9E0N6_9GAMM</name>
<dbReference type="Pfam" id="PF13489">
    <property type="entry name" value="Methyltransf_23"/>
    <property type="match status" value="1"/>
</dbReference>
<dbReference type="PANTHER" id="PTHR43861:SF6">
    <property type="entry name" value="METHYLTRANSFERASE TYPE 11"/>
    <property type="match status" value="1"/>
</dbReference>
<dbReference type="CDD" id="cd02440">
    <property type="entry name" value="AdoMet_MTases"/>
    <property type="match status" value="1"/>
</dbReference>
<dbReference type="InterPro" id="IPR029063">
    <property type="entry name" value="SAM-dependent_MTases_sf"/>
</dbReference>
<proteinExistence type="predicted"/>
<accession>A0A5B9E0N6</accession>
<dbReference type="EMBL" id="CP042807">
    <property type="protein sequence ID" value="QEE23826.1"/>
    <property type="molecule type" value="Genomic_DNA"/>
</dbReference>
<sequence length="369" mass="40836">MWCHCLALVAAVAAQQIRPEGIVTMNVKPWPAEDLEAVPQCPVCNNAERSLLHGGLTDRVFQVADGSWDLYRCANCDSAYLDPRPTPQSIGRAYAGYYTHDVEDHPIVRRMGRVRTLLHDWINGYENRRYSLHRPLASPVGRWLLPLLPSLRAAADAECRHLPPLPKGGGRLLDVGCGNGGFLMLAQQAGWQVEGLDLDEAAVNTAKSRGLEVRCGGMEVLDGQGECFDVITICHVIEHVYDPKYVLRRLHSLLKPGGSLWLETPNLGGLGAMRFGPSWQALDPPRHLILFNPESLHRCIMEAGFGSIRQRWRGMSLFGVFAPSEAIAGGGAGKLASHMGRPPLRDVLAEFLEMLQPSRREFLIFIARK</sequence>
<dbReference type="Gene3D" id="3.40.50.150">
    <property type="entry name" value="Vaccinia Virus protein VP39"/>
    <property type="match status" value="1"/>
</dbReference>
<keyword evidence="1" id="KW-0808">Transferase</keyword>
<dbReference type="KEGG" id="rgl:CS053_04325"/>
<dbReference type="GO" id="GO:0032259">
    <property type="term" value="P:methylation"/>
    <property type="evidence" value="ECO:0007669"/>
    <property type="project" value="UniProtKB-KW"/>
</dbReference>
<evidence type="ECO:0000313" key="1">
    <source>
        <dbReference type="EMBL" id="QEE23826.1"/>
    </source>
</evidence>
<organism evidence="1 2">
    <name type="scientific">Rhodanobacter glycinis</name>
    <dbReference type="NCBI Taxonomy" id="582702"/>
    <lineage>
        <taxon>Bacteria</taxon>
        <taxon>Pseudomonadati</taxon>
        <taxon>Pseudomonadota</taxon>
        <taxon>Gammaproteobacteria</taxon>
        <taxon>Lysobacterales</taxon>
        <taxon>Rhodanobacteraceae</taxon>
        <taxon>Rhodanobacter</taxon>
    </lineage>
</organism>
<dbReference type="SUPFAM" id="SSF53335">
    <property type="entry name" value="S-adenosyl-L-methionine-dependent methyltransferases"/>
    <property type="match status" value="1"/>
</dbReference>
<protein>
    <submittedName>
        <fullName evidence="1">Methyltransferase domain-containing protein</fullName>
    </submittedName>
</protein>
<gene>
    <name evidence="1" type="ORF">CS053_04325</name>
</gene>
<reference evidence="1 2" key="1">
    <citation type="submission" date="2019-08" db="EMBL/GenBank/DDBJ databases">
        <title>Complete genome sequence of Rhodanobacter glycinis strain T01E-68 isolated from tomato root.</title>
        <authorList>
            <person name="Weon H.-Y."/>
            <person name="Lee S.A."/>
        </authorList>
    </citation>
    <scope>NUCLEOTIDE SEQUENCE [LARGE SCALE GENOMIC DNA]</scope>
    <source>
        <strain evidence="1 2">T01E-68</strain>
    </source>
</reference>